<name>A0A2W5L480_SPHMC</name>
<proteinExistence type="predicted"/>
<sequence length="133" mass="14184">MVDRAAAPLEVIVGCFAIDGDTLNCDGEIVRLLGIDAPEMPGSCATGRDCVPGDPFVSRAALIGALQYEMKVERVGYDVYGRSLALVYTERNNLSCSQLAASQAAYIEDWDDGGRVRAACPGIVLNAPSIHHR</sequence>
<dbReference type="SUPFAM" id="SSF50199">
    <property type="entry name" value="Staphylococcal nuclease"/>
    <property type="match status" value="1"/>
</dbReference>
<reference evidence="1 2" key="1">
    <citation type="submission" date="2017-08" db="EMBL/GenBank/DDBJ databases">
        <title>Infants hospitalized years apart are colonized by the same room-sourced microbial strains.</title>
        <authorList>
            <person name="Brooks B."/>
            <person name="Olm M.R."/>
            <person name="Firek B.A."/>
            <person name="Baker R."/>
            <person name="Thomas B.C."/>
            <person name="Morowitz M.J."/>
            <person name="Banfield J.F."/>
        </authorList>
    </citation>
    <scope>NUCLEOTIDE SEQUENCE [LARGE SCALE GENOMIC DNA]</scope>
    <source>
        <strain evidence="1">S2_005_003_R2_47</strain>
    </source>
</reference>
<protein>
    <submittedName>
        <fullName evidence="1">Nuclease</fullName>
    </submittedName>
</protein>
<dbReference type="Proteomes" id="UP000248597">
    <property type="component" value="Unassembled WGS sequence"/>
</dbReference>
<evidence type="ECO:0000313" key="1">
    <source>
        <dbReference type="EMBL" id="PZQ23986.1"/>
    </source>
</evidence>
<dbReference type="AlphaFoldDB" id="A0A2W5L480"/>
<gene>
    <name evidence="1" type="ORF">DI569_02690</name>
</gene>
<dbReference type="EMBL" id="QFPJ01000004">
    <property type="protein sequence ID" value="PZQ23986.1"/>
    <property type="molecule type" value="Genomic_DNA"/>
</dbReference>
<dbReference type="InterPro" id="IPR035437">
    <property type="entry name" value="SNase_OB-fold_sf"/>
</dbReference>
<comment type="caution">
    <text evidence="1">The sequence shown here is derived from an EMBL/GenBank/DDBJ whole genome shotgun (WGS) entry which is preliminary data.</text>
</comment>
<dbReference type="Gene3D" id="2.40.50.90">
    <property type="match status" value="1"/>
</dbReference>
<accession>A0A2W5L480</accession>
<organism evidence="1 2">
    <name type="scientific">Sphingopyxis macrogoltabida</name>
    <name type="common">Sphingomonas macrogoltabidus</name>
    <dbReference type="NCBI Taxonomy" id="33050"/>
    <lineage>
        <taxon>Bacteria</taxon>
        <taxon>Pseudomonadati</taxon>
        <taxon>Pseudomonadota</taxon>
        <taxon>Alphaproteobacteria</taxon>
        <taxon>Sphingomonadales</taxon>
        <taxon>Sphingomonadaceae</taxon>
        <taxon>Sphingopyxis</taxon>
    </lineage>
</organism>
<evidence type="ECO:0000313" key="2">
    <source>
        <dbReference type="Proteomes" id="UP000248597"/>
    </source>
</evidence>